<evidence type="ECO:0000313" key="6">
    <source>
        <dbReference type="Proteomes" id="UP000789390"/>
    </source>
</evidence>
<keyword evidence="3" id="KW-0560">Oxidoreductase</keyword>
<dbReference type="Gene3D" id="3.20.20.100">
    <property type="entry name" value="NADP-dependent oxidoreductase domain"/>
    <property type="match status" value="2"/>
</dbReference>
<feature type="domain" description="NADP-dependent oxidoreductase" evidence="4">
    <location>
        <begin position="236"/>
        <end position="511"/>
    </location>
</feature>
<evidence type="ECO:0000256" key="1">
    <source>
        <dbReference type="ARBA" id="ARBA00007905"/>
    </source>
</evidence>
<comment type="caution">
    <text evidence="5">The sequence shown here is derived from an EMBL/GenBank/DDBJ whole genome shotgun (WGS) entry which is preliminary data.</text>
</comment>
<evidence type="ECO:0000313" key="5">
    <source>
        <dbReference type="EMBL" id="CAH0111689.1"/>
    </source>
</evidence>
<protein>
    <recommendedName>
        <fullName evidence="4">NADP-dependent oxidoreductase domain-containing protein</fullName>
    </recommendedName>
</protein>
<gene>
    <name evidence="5" type="ORF">DGAL_LOCUS15340</name>
</gene>
<reference evidence="5" key="1">
    <citation type="submission" date="2021-11" db="EMBL/GenBank/DDBJ databases">
        <authorList>
            <person name="Schell T."/>
        </authorList>
    </citation>
    <scope>NUCLEOTIDE SEQUENCE</scope>
    <source>
        <strain evidence="5">M5</strain>
    </source>
</reference>
<dbReference type="AlphaFoldDB" id="A0A8J2S8J2"/>
<evidence type="ECO:0000256" key="2">
    <source>
        <dbReference type="ARBA" id="ARBA00022857"/>
    </source>
</evidence>
<sequence length="535" mass="61344">MSNFNSLQLKRILENATIKPVVNQVECHPYLNNSKLIRFCKENDIVVTAYSPLGSPDRPWAKPDDPVIFDDPKLKELAQKYNRSPVQIILRFQTQRGVVVIPKSVTKERIVQNLNCTDFELTDEDIKYIETFDCNGRVCALDWVKDHPYYPFNEKLEGGHSRVLRDAKSGLSASVDEITKCQFLKRNDNVTSTYLAIITLPSDIVVKFLKESSIMASSAAKVPKVKLNNGCEMPILGLGTWKSKPGEVTQAVMDAIDVGYRHFDCAFVYQNEAEVGKALTEKMASGDVKREDLFITSKLWNTFHSPESVEPALKKSLSLLGLDYLDLYLIHWPITFIEKEGELFPKDDNEKSLYKSVDHVDTWHAMEKCVEKGLIRSIGLSNFNSKQIQHVLDNCTIKPVINQVECHPYLNQKRLIEFCKERDIHITAYSPLGSPDRPWAKPEDPSLMEDPKIKAIAEKYKKSPAQLLIRYQIDRDVIVIPKSVHKSRIEQNFDIFDIKIEDEDMKYIDSLDCNGRFCHVTWMNDSPDFPFNIEF</sequence>
<accession>A0A8J2S8J2</accession>
<proteinExistence type="inferred from homology"/>
<dbReference type="OrthoDB" id="416253at2759"/>
<feature type="domain" description="NADP-dependent oxidoreductase" evidence="4">
    <location>
        <begin position="2"/>
        <end position="131"/>
    </location>
</feature>
<dbReference type="SUPFAM" id="SSF51430">
    <property type="entry name" value="NAD(P)-linked oxidoreductase"/>
    <property type="match status" value="2"/>
</dbReference>
<comment type="similarity">
    <text evidence="1">Belongs to the aldo/keto reductase family.</text>
</comment>
<dbReference type="FunFam" id="3.20.20.100:FF:000006">
    <property type="entry name" value="Aldo-keto reductase family 1 member A1"/>
    <property type="match status" value="1"/>
</dbReference>
<dbReference type="InterPro" id="IPR018170">
    <property type="entry name" value="Aldo/ket_reductase_CS"/>
</dbReference>
<dbReference type="PRINTS" id="PR00069">
    <property type="entry name" value="ALDKETRDTASE"/>
</dbReference>
<dbReference type="InterPro" id="IPR036812">
    <property type="entry name" value="NAD(P)_OxRdtase_dom_sf"/>
</dbReference>
<keyword evidence="2" id="KW-0521">NADP</keyword>
<keyword evidence="6" id="KW-1185">Reference proteome</keyword>
<evidence type="ECO:0000259" key="4">
    <source>
        <dbReference type="Pfam" id="PF00248"/>
    </source>
</evidence>
<dbReference type="GO" id="GO:0016491">
    <property type="term" value="F:oxidoreductase activity"/>
    <property type="evidence" value="ECO:0007669"/>
    <property type="project" value="UniProtKB-KW"/>
</dbReference>
<dbReference type="PROSITE" id="PS00063">
    <property type="entry name" value="ALDOKETO_REDUCTASE_3"/>
    <property type="match status" value="1"/>
</dbReference>
<organism evidence="5 6">
    <name type="scientific">Daphnia galeata</name>
    <dbReference type="NCBI Taxonomy" id="27404"/>
    <lineage>
        <taxon>Eukaryota</taxon>
        <taxon>Metazoa</taxon>
        <taxon>Ecdysozoa</taxon>
        <taxon>Arthropoda</taxon>
        <taxon>Crustacea</taxon>
        <taxon>Branchiopoda</taxon>
        <taxon>Diplostraca</taxon>
        <taxon>Cladocera</taxon>
        <taxon>Anomopoda</taxon>
        <taxon>Daphniidae</taxon>
        <taxon>Daphnia</taxon>
    </lineage>
</organism>
<evidence type="ECO:0000256" key="3">
    <source>
        <dbReference type="ARBA" id="ARBA00023002"/>
    </source>
</evidence>
<dbReference type="Pfam" id="PF00248">
    <property type="entry name" value="Aldo_ket_red"/>
    <property type="match status" value="2"/>
</dbReference>
<dbReference type="EMBL" id="CAKKLH010000315">
    <property type="protein sequence ID" value="CAH0111689.1"/>
    <property type="molecule type" value="Genomic_DNA"/>
</dbReference>
<dbReference type="Proteomes" id="UP000789390">
    <property type="component" value="Unassembled WGS sequence"/>
</dbReference>
<dbReference type="InterPro" id="IPR023210">
    <property type="entry name" value="NADP_OxRdtase_dom"/>
</dbReference>
<dbReference type="InterPro" id="IPR020471">
    <property type="entry name" value="AKR"/>
</dbReference>
<dbReference type="PROSITE" id="PS00798">
    <property type="entry name" value="ALDOKETO_REDUCTASE_1"/>
    <property type="match status" value="1"/>
</dbReference>
<dbReference type="PANTHER" id="PTHR11732">
    <property type="entry name" value="ALDO/KETO REDUCTASE"/>
    <property type="match status" value="1"/>
</dbReference>
<dbReference type="PROSITE" id="PS00062">
    <property type="entry name" value="ALDOKETO_REDUCTASE_2"/>
    <property type="match status" value="1"/>
</dbReference>
<name>A0A8J2S8J2_9CRUS</name>